<proteinExistence type="predicted"/>
<evidence type="ECO:0000256" key="1">
    <source>
        <dbReference type="SAM" id="MobiDB-lite"/>
    </source>
</evidence>
<feature type="non-terminal residue" evidence="2">
    <location>
        <position position="208"/>
    </location>
</feature>
<protein>
    <submittedName>
        <fullName evidence="2">ISA3 protein</fullName>
    </submittedName>
</protein>
<organism evidence="2 3">
    <name type="scientific">Symbiodinium necroappetens</name>
    <dbReference type="NCBI Taxonomy" id="1628268"/>
    <lineage>
        <taxon>Eukaryota</taxon>
        <taxon>Sar</taxon>
        <taxon>Alveolata</taxon>
        <taxon>Dinophyceae</taxon>
        <taxon>Suessiales</taxon>
        <taxon>Symbiodiniaceae</taxon>
        <taxon>Symbiodinium</taxon>
    </lineage>
</organism>
<dbReference type="EMBL" id="CAJNJA010022176">
    <property type="protein sequence ID" value="CAE7487945.1"/>
    <property type="molecule type" value="Genomic_DNA"/>
</dbReference>
<feature type="compositionally biased region" description="Polar residues" evidence="1">
    <location>
        <begin position="64"/>
        <end position="73"/>
    </location>
</feature>
<reference evidence="2" key="1">
    <citation type="submission" date="2021-02" db="EMBL/GenBank/DDBJ databases">
        <authorList>
            <person name="Dougan E. K."/>
            <person name="Rhodes N."/>
            <person name="Thang M."/>
            <person name="Chan C."/>
        </authorList>
    </citation>
    <scope>NUCLEOTIDE SEQUENCE</scope>
</reference>
<evidence type="ECO:0000313" key="2">
    <source>
        <dbReference type="EMBL" id="CAE7487945.1"/>
    </source>
</evidence>
<dbReference type="Proteomes" id="UP000601435">
    <property type="component" value="Unassembled WGS sequence"/>
</dbReference>
<dbReference type="OrthoDB" id="437860at2759"/>
<evidence type="ECO:0000313" key="3">
    <source>
        <dbReference type="Proteomes" id="UP000601435"/>
    </source>
</evidence>
<comment type="caution">
    <text evidence="2">The sequence shown here is derived from an EMBL/GenBank/DDBJ whole genome shotgun (WGS) entry which is preliminary data.</text>
</comment>
<name>A0A812SKF7_9DINO</name>
<keyword evidence="3" id="KW-1185">Reference proteome</keyword>
<sequence length="208" mass="22702">MPACLRVSLCSAAATRVGVDVYHVALPCLYGSEEVYHLLALKEDAPQPIPEAIRDTPQRLLPTVSTPSVQRSASVPGEASRGPRHRRLSMFDSDIPALPLSSLPQLSDIVMLLDASSPQKDIKQLHMNYRRCKGGRSSADGMPSLRKLVRPTDWESVHTSVTAYAAKSGRPSVSEKTLGPVCIRRPDGPHKFMVAKQAKLYFSSNKDG</sequence>
<gene>
    <name evidence="2" type="primary">ISA3</name>
    <name evidence="2" type="ORF">SNEC2469_LOCUS13869</name>
</gene>
<accession>A0A812SKF7</accession>
<feature type="region of interest" description="Disordered" evidence="1">
    <location>
        <begin position="64"/>
        <end position="85"/>
    </location>
</feature>
<dbReference type="AlphaFoldDB" id="A0A812SKF7"/>